<gene>
    <name evidence="2" type="ORF">AMECASPLE_014442</name>
</gene>
<accession>A0ABV0ZLF4</accession>
<protein>
    <submittedName>
        <fullName evidence="2">Uncharacterized protein</fullName>
    </submittedName>
</protein>
<dbReference type="EMBL" id="JAHRIP010066814">
    <property type="protein sequence ID" value="MEQ2307073.1"/>
    <property type="molecule type" value="Genomic_DNA"/>
</dbReference>
<evidence type="ECO:0000313" key="2">
    <source>
        <dbReference type="EMBL" id="MEQ2307073.1"/>
    </source>
</evidence>
<keyword evidence="3" id="KW-1185">Reference proteome</keyword>
<sequence>MSLEAENGYNMVGLYWDELSLDHIGFYVTATVCLSAQSASFCSGDETLGAALSGCRLGLNFCSEVPRFLLWRSGLKRSSSQPPVRRGAVCLEVSPQQRSSTGRGAPVRTAGGHGAALGEAGRIEPGGGTLFRPNSNRDDVQVWSQAGGTHH</sequence>
<organism evidence="2 3">
    <name type="scientific">Ameca splendens</name>
    <dbReference type="NCBI Taxonomy" id="208324"/>
    <lineage>
        <taxon>Eukaryota</taxon>
        <taxon>Metazoa</taxon>
        <taxon>Chordata</taxon>
        <taxon>Craniata</taxon>
        <taxon>Vertebrata</taxon>
        <taxon>Euteleostomi</taxon>
        <taxon>Actinopterygii</taxon>
        <taxon>Neopterygii</taxon>
        <taxon>Teleostei</taxon>
        <taxon>Neoteleostei</taxon>
        <taxon>Acanthomorphata</taxon>
        <taxon>Ovalentaria</taxon>
        <taxon>Atherinomorphae</taxon>
        <taxon>Cyprinodontiformes</taxon>
        <taxon>Goodeidae</taxon>
        <taxon>Ameca</taxon>
    </lineage>
</organism>
<comment type="caution">
    <text evidence="2">The sequence shown here is derived from an EMBL/GenBank/DDBJ whole genome shotgun (WGS) entry which is preliminary data.</text>
</comment>
<evidence type="ECO:0000256" key="1">
    <source>
        <dbReference type="SAM" id="MobiDB-lite"/>
    </source>
</evidence>
<evidence type="ECO:0000313" key="3">
    <source>
        <dbReference type="Proteomes" id="UP001469553"/>
    </source>
</evidence>
<name>A0ABV0ZLF4_9TELE</name>
<proteinExistence type="predicted"/>
<reference evidence="2 3" key="1">
    <citation type="submission" date="2021-06" db="EMBL/GenBank/DDBJ databases">
        <authorList>
            <person name="Palmer J.M."/>
        </authorList>
    </citation>
    <scope>NUCLEOTIDE SEQUENCE [LARGE SCALE GENOMIC DNA]</scope>
    <source>
        <strain evidence="2 3">AS_MEX2019</strain>
        <tissue evidence="2">Muscle</tissue>
    </source>
</reference>
<dbReference type="Proteomes" id="UP001469553">
    <property type="component" value="Unassembled WGS sequence"/>
</dbReference>
<feature type="compositionally biased region" description="Polar residues" evidence="1">
    <location>
        <begin position="142"/>
        <end position="151"/>
    </location>
</feature>
<feature type="region of interest" description="Disordered" evidence="1">
    <location>
        <begin position="95"/>
        <end position="151"/>
    </location>
</feature>